<dbReference type="InterPro" id="IPR000178">
    <property type="entry name" value="TF_IF2_bacterial-like"/>
</dbReference>
<evidence type="ECO:0000256" key="2">
    <source>
        <dbReference type="ARBA" id="ARBA00022540"/>
    </source>
</evidence>
<keyword evidence="2 10" id="KW-0396">Initiation factor</keyword>
<dbReference type="GO" id="GO:0005525">
    <property type="term" value="F:GTP binding"/>
    <property type="evidence" value="ECO:0007669"/>
    <property type="project" value="UniProtKB-KW"/>
</dbReference>
<dbReference type="GO" id="GO:0003743">
    <property type="term" value="F:translation initiation factor activity"/>
    <property type="evidence" value="ECO:0007669"/>
    <property type="project" value="UniProtKB-KW"/>
</dbReference>
<dbReference type="InterPro" id="IPR027417">
    <property type="entry name" value="P-loop_NTPase"/>
</dbReference>
<dbReference type="Gene3D" id="3.40.50.10050">
    <property type="entry name" value="Translation initiation factor IF- 2, domain 3"/>
    <property type="match status" value="1"/>
</dbReference>
<reference evidence="10" key="1">
    <citation type="journal article" date="2019" name="Mol. Phylogenet. Evol.">
        <title>Morphological evolution and classification of the red algal order Ceramiales inferred using plastid phylogenomics.</title>
        <authorList>
            <person name="Diaz-Tapia P."/>
            <person name="Pasella M.M."/>
            <person name="Verbruggen H."/>
            <person name="Maggs C.A."/>
        </authorList>
    </citation>
    <scope>NUCLEOTIDE SEQUENCE</scope>
    <source>
        <strain evidence="10">PD2927</strain>
    </source>
</reference>
<comment type="similarity">
    <text evidence="1">Belongs to the TRAFAC class translation factor GTPase superfamily. Classic translation factor GTPase family. IF-2 subfamily.</text>
</comment>
<evidence type="ECO:0000256" key="3">
    <source>
        <dbReference type="ARBA" id="ARBA00022741"/>
    </source>
</evidence>
<dbReference type="InterPro" id="IPR006847">
    <property type="entry name" value="IF2_N"/>
</dbReference>
<dbReference type="Pfam" id="PF04760">
    <property type="entry name" value="IF2_N"/>
    <property type="match status" value="1"/>
</dbReference>
<geneLocation type="plastid" evidence="10"/>
<name>A0A4D6WLU4_9FLOR</name>
<reference evidence="10" key="2">
    <citation type="submission" date="2019-04" db="EMBL/GenBank/DDBJ databases">
        <authorList>
            <person name="Pasella M."/>
        </authorList>
    </citation>
    <scope>NUCLEOTIDE SEQUENCE</scope>
    <source>
        <strain evidence="10">PD2927</strain>
    </source>
</reference>
<protein>
    <recommendedName>
        <fullName evidence="7">Translation initiation factor IF-2, chloroplastic</fullName>
    </recommendedName>
</protein>
<gene>
    <name evidence="10" type="primary">infB</name>
</gene>
<feature type="compositionally biased region" description="Basic residues" evidence="8">
    <location>
        <begin position="7"/>
        <end position="17"/>
    </location>
</feature>
<dbReference type="InterPro" id="IPR044145">
    <property type="entry name" value="IF2_II"/>
</dbReference>
<dbReference type="CDD" id="cd03692">
    <property type="entry name" value="mtIF2_IVc"/>
    <property type="match status" value="1"/>
</dbReference>
<dbReference type="EMBL" id="MK814616">
    <property type="protein sequence ID" value="QCI04914.1"/>
    <property type="molecule type" value="Genomic_DNA"/>
</dbReference>
<dbReference type="Gene3D" id="3.40.50.300">
    <property type="entry name" value="P-loop containing nucleotide triphosphate hydrolases"/>
    <property type="match status" value="1"/>
</dbReference>
<dbReference type="Pfam" id="PF00009">
    <property type="entry name" value="GTP_EFTU"/>
    <property type="match status" value="1"/>
</dbReference>
<dbReference type="Pfam" id="PF22042">
    <property type="entry name" value="EF-G_D2"/>
    <property type="match status" value="1"/>
</dbReference>
<feature type="region of interest" description="Disordered" evidence="8">
    <location>
        <begin position="1"/>
        <end position="23"/>
    </location>
</feature>
<dbReference type="InterPro" id="IPR000795">
    <property type="entry name" value="T_Tr_GTP-bd_dom"/>
</dbReference>
<dbReference type="GO" id="GO:0003924">
    <property type="term" value="F:GTPase activity"/>
    <property type="evidence" value="ECO:0007669"/>
    <property type="project" value="InterPro"/>
</dbReference>
<dbReference type="Gene3D" id="2.40.30.10">
    <property type="entry name" value="Translation factors"/>
    <property type="match status" value="2"/>
</dbReference>
<evidence type="ECO:0000259" key="9">
    <source>
        <dbReference type="PROSITE" id="PS51722"/>
    </source>
</evidence>
<evidence type="ECO:0000256" key="8">
    <source>
        <dbReference type="SAM" id="MobiDB-lite"/>
    </source>
</evidence>
<organism evidence="10">
    <name type="scientific">Callithamnion tetricum</name>
    <dbReference type="NCBI Taxonomy" id="193179"/>
    <lineage>
        <taxon>Eukaryota</taxon>
        <taxon>Rhodophyta</taxon>
        <taxon>Florideophyceae</taxon>
        <taxon>Rhodymeniophycidae</taxon>
        <taxon>Ceramiales</taxon>
        <taxon>Callithamniaceae</taxon>
        <taxon>Callithamnion</taxon>
    </lineage>
</organism>
<evidence type="ECO:0000256" key="4">
    <source>
        <dbReference type="ARBA" id="ARBA00022917"/>
    </source>
</evidence>
<dbReference type="PRINTS" id="PR00315">
    <property type="entry name" value="ELONGATNFCT"/>
</dbReference>
<dbReference type="InterPro" id="IPR015760">
    <property type="entry name" value="TIF_IF2"/>
</dbReference>
<proteinExistence type="inferred from homology"/>
<dbReference type="Pfam" id="PF11987">
    <property type="entry name" value="IF-2"/>
    <property type="match status" value="1"/>
</dbReference>
<evidence type="ECO:0000313" key="10">
    <source>
        <dbReference type="EMBL" id="QCI04914.1"/>
    </source>
</evidence>
<evidence type="ECO:0000256" key="6">
    <source>
        <dbReference type="ARBA" id="ARBA00025162"/>
    </source>
</evidence>
<dbReference type="NCBIfam" id="TIGR00487">
    <property type="entry name" value="IF-2"/>
    <property type="match status" value="1"/>
</dbReference>
<dbReference type="InterPro" id="IPR005225">
    <property type="entry name" value="Small_GTP-bd"/>
</dbReference>
<dbReference type="CDD" id="cd03702">
    <property type="entry name" value="IF2_mtIF2_II"/>
    <property type="match status" value="1"/>
</dbReference>
<dbReference type="NCBIfam" id="TIGR00231">
    <property type="entry name" value="small_GTP"/>
    <property type="match status" value="1"/>
</dbReference>
<dbReference type="GO" id="GO:0005829">
    <property type="term" value="C:cytosol"/>
    <property type="evidence" value="ECO:0007669"/>
    <property type="project" value="TreeGrafter"/>
</dbReference>
<dbReference type="PROSITE" id="PS51722">
    <property type="entry name" value="G_TR_2"/>
    <property type="match status" value="1"/>
</dbReference>
<keyword evidence="4" id="KW-0648">Protein biosynthesis</keyword>
<dbReference type="InterPro" id="IPR036925">
    <property type="entry name" value="TIF_IF2_dom3_sf"/>
</dbReference>
<evidence type="ECO:0000256" key="7">
    <source>
        <dbReference type="ARBA" id="ARBA00044105"/>
    </source>
</evidence>
<dbReference type="FunFam" id="2.40.30.10:FF:000008">
    <property type="entry name" value="Translation initiation factor IF-2"/>
    <property type="match status" value="1"/>
</dbReference>
<dbReference type="PANTHER" id="PTHR43381">
    <property type="entry name" value="TRANSLATION INITIATION FACTOR IF-2-RELATED"/>
    <property type="match status" value="1"/>
</dbReference>
<dbReference type="SUPFAM" id="SSF52156">
    <property type="entry name" value="Initiation factor IF2/eIF5b, domain 3"/>
    <property type="match status" value="1"/>
</dbReference>
<dbReference type="SUPFAM" id="SSF50447">
    <property type="entry name" value="Translation proteins"/>
    <property type="match status" value="2"/>
</dbReference>
<dbReference type="FunFam" id="3.40.50.300:FF:000019">
    <property type="entry name" value="Translation initiation factor IF-2"/>
    <property type="match status" value="1"/>
</dbReference>
<sequence>MIDVKKNKSKLGKRSKKTVAQEDSQRLMQGNNVILNEDVLSFEVLKTPKPKKNNKLKYDIKSNKSDFKIKNLSESNTVIINKPLAIQDLSIKLKIPAPEIITYLFLKGISVTMNQVVDIDIATDVASNYNIEIVEKQEFIKEILHRPIILDSSTSTVQRPPIITILGHVDHGKTTLLDSILQTRLVSQEYGGITQSITGYEIDWLYNEEICKLVFIDTPGHDAFISMRSRGVQITDIALLIVAADDGLKPQTIESIDNIISKKIPYIVVINKIDKSNINILKIKEELAAYNIVDKELGGDARIVEISALHNKNVDQLLCQICKLSLSRNLKADISKHAEGLILETYLNKKRGIIANLVIQNGILKVGDYIVSGKIYGRVKNLLNYSDTFIKQAEPSSIVQVLGFSSMPIAGTFFQVVVNEKTAKLHISNNIINNNISSNPLDLLNTRVTLDINDTNNKVKQLNLIIRTDTQGSLEAILNTFAQIPQQKVQINVLNASSGNISNNDIDLANTSNALILGFNIGISSNIKERSKKYKIMIQDFNIIYNLLNYVKENMLNLIEPEFDKVFLGSAIVQTVFNVNKKTVAGCLVNKGKLIKNANINIYRDNEMIFTCILDSLKRIKDDVSEVNIETECGVMCNDYNFWKQNDIIEAYSLIEKKKIL</sequence>
<dbReference type="InterPro" id="IPR023115">
    <property type="entry name" value="TIF_IF2_dom3"/>
</dbReference>
<keyword evidence="5" id="KW-0342">GTP-binding</keyword>
<keyword evidence="10" id="KW-0934">Plastid</keyword>
<evidence type="ECO:0000256" key="1">
    <source>
        <dbReference type="ARBA" id="ARBA00007733"/>
    </source>
</evidence>
<accession>A0A4D6WLU4</accession>
<comment type="function">
    <text evidence="6">One of the essential components for the initiation of protein synthesis. Protects formylmethionyl-tRNA from spontaneous hydrolysis and promotes its binding to the 30S ribosomal subunits. Also involved in the hydrolysis of GTP during the formation of the 70S ribosomal complex.</text>
</comment>
<feature type="domain" description="Tr-type G" evidence="9">
    <location>
        <begin position="158"/>
        <end position="330"/>
    </location>
</feature>
<dbReference type="InterPro" id="IPR053905">
    <property type="entry name" value="EF-G-like_DII"/>
</dbReference>
<dbReference type="InterPro" id="IPR009000">
    <property type="entry name" value="Transl_B-barrel_sf"/>
</dbReference>
<dbReference type="AlphaFoldDB" id="A0A4D6WLU4"/>
<dbReference type="FunFam" id="3.40.50.10050:FF:000001">
    <property type="entry name" value="Translation initiation factor IF-2"/>
    <property type="match status" value="1"/>
</dbReference>
<dbReference type="CDD" id="cd01887">
    <property type="entry name" value="IF2_eIF5B"/>
    <property type="match status" value="1"/>
</dbReference>
<evidence type="ECO:0000256" key="5">
    <source>
        <dbReference type="ARBA" id="ARBA00023134"/>
    </source>
</evidence>
<keyword evidence="3" id="KW-0547">Nucleotide-binding</keyword>
<dbReference type="SUPFAM" id="SSF52540">
    <property type="entry name" value="P-loop containing nucleoside triphosphate hydrolases"/>
    <property type="match status" value="1"/>
</dbReference>
<dbReference type="PANTHER" id="PTHR43381:SF5">
    <property type="entry name" value="TR-TYPE G DOMAIN-CONTAINING PROTEIN"/>
    <property type="match status" value="1"/>
</dbReference>